<proteinExistence type="predicted"/>
<evidence type="ECO:0000313" key="5">
    <source>
        <dbReference type="Proteomes" id="UP000295783"/>
    </source>
</evidence>
<dbReference type="Gene3D" id="3.40.50.150">
    <property type="entry name" value="Vaccinia Virus protein VP39"/>
    <property type="match status" value="1"/>
</dbReference>
<feature type="domain" description="Methyltransferase regulatory" evidence="2">
    <location>
        <begin position="239"/>
        <end position="320"/>
    </location>
</feature>
<evidence type="ECO:0000259" key="2">
    <source>
        <dbReference type="Pfam" id="PF10119"/>
    </source>
</evidence>
<dbReference type="GO" id="GO:0032259">
    <property type="term" value="P:methylation"/>
    <property type="evidence" value="ECO:0007669"/>
    <property type="project" value="UniProtKB-KW"/>
</dbReference>
<gene>
    <name evidence="4" type="ORF">A8950_2376</name>
</gene>
<accession>A0A4R6WKU7</accession>
<comment type="caution">
    <text evidence="4">The sequence shown here is derived from an EMBL/GenBank/DDBJ whole genome shotgun (WGS) entry which is preliminary data.</text>
</comment>
<dbReference type="InterPro" id="IPR029063">
    <property type="entry name" value="SAM-dependent_MTases_sf"/>
</dbReference>
<sequence length="544" mass="58522">MAISSVWSQGYVTDTLYTDNIFREQAPSWINYVAALNGCVPRPLDRPFSYLELGCGMGHSITIFAAANPEARFVGVDFNPAHIDHAQRRARALGLSNLTFVEASFEDLAADPAGQGIARPLGLVTGSGAAGQYDFITFHGIYSWIRPAARAAMQRICFDRLLPGGFVYNSYNCLPGWAAEVPVQRLVSEFARVGSGDSTARASFAFSRIDEMAKIKSGFFAALPNLARQIGNLQKKPGNYLAHEYLNGDWNAFYATDVAEEMARAKLDYVGAATLAENHADLVLTEEARKAVAAQADPALRVLMRDFLVNQRFRRDVFVRGHARLGTRAQQRAKADLPLAAAKPLGDLKPSFKVPRGTVTFDIPNFDKLVALIGQGAASERELAAAFVGQGGKVQDFGRLLNILVATGTLSPAARSHQPAPLTRQKNGATPRQRLTLKSNAAEFQAAQENGTGAAFASPVSGNVVQLAASDLLALQECLTGSQTAAALAEKMQVAMGKRGMRILHEGKVVSEPAAQKARLEAQATTFLDQTLPFLRATGVLETA</sequence>
<dbReference type="Proteomes" id="UP000295783">
    <property type="component" value="Unassembled WGS sequence"/>
</dbReference>
<dbReference type="AlphaFoldDB" id="A0A4R6WKU7"/>
<dbReference type="CDD" id="cd02440">
    <property type="entry name" value="AdoMet_MTases"/>
    <property type="match status" value="1"/>
</dbReference>
<dbReference type="OrthoDB" id="5298787at2"/>
<evidence type="ECO:0000259" key="3">
    <source>
        <dbReference type="Pfam" id="PF13847"/>
    </source>
</evidence>
<dbReference type="InterPro" id="IPR018773">
    <property type="entry name" value="MeTrfase_reg_dom_prd"/>
</dbReference>
<protein>
    <submittedName>
        <fullName evidence="4">Methyltransferase family protein</fullName>
    </submittedName>
</protein>
<evidence type="ECO:0000256" key="1">
    <source>
        <dbReference type="SAM" id="MobiDB-lite"/>
    </source>
</evidence>
<dbReference type="SUPFAM" id="SSF53335">
    <property type="entry name" value="S-adenosyl-L-methionine-dependent methyltransferases"/>
    <property type="match status" value="1"/>
</dbReference>
<reference evidence="4 5" key="1">
    <citation type="submission" date="2019-03" db="EMBL/GenBank/DDBJ databases">
        <title>Genomic Encyclopedia of Type Strains, Phase III (KMG-III): the genomes of soil and plant-associated and newly described type strains.</title>
        <authorList>
            <person name="Whitman W."/>
        </authorList>
    </citation>
    <scope>NUCLEOTIDE SEQUENCE [LARGE SCALE GENOMIC DNA]</scope>
    <source>
        <strain evidence="4 5">CGMCC 1.7660</strain>
    </source>
</reference>
<dbReference type="EMBL" id="SNYW01000009">
    <property type="protein sequence ID" value="TDQ81312.1"/>
    <property type="molecule type" value="Genomic_DNA"/>
</dbReference>
<dbReference type="RefSeq" id="WP_133613874.1">
    <property type="nucleotide sequence ID" value="NZ_SNYW01000009.1"/>
</dbReference>
<dbReference type="Pfam" id="PF10119">
    <property type="entry name" value="MethyTransf_Reg"/>
    <property type="match status" value="1"/>
</dbReference>
<name>A0A4R6WKU7_9PROT</name>
<keyword evidence="5" id="KW-1185">Reference proteome</keyword>
<dbReference type="GO" id="GO:0008168">
    <property type="term" value="F:methyltransferase activity"/>
    <property type="evidence" value="ECO:0007669"/>
    <property type="project" value="UniProtKB-KW"/>
</dbReference>
<keyword evidence="4" id="KW-0489">Methyltransferase</keyword>
<feature type="region of interest" description="Disordered" evidence="1">
    <location>
        <begin position="413"/>
        <end position="432"/>
    </location>
</feature>
<feature type="domain" description="Methyltransferase" evidence="3">
    <location>
        <begin position="49"/>
        <end position="109"/>
    </location>
</feature>
<dbReference type="Pfam" id="PF13847">
    <property type="entry name" value="Methyltransf_31"/>
    <property type="match status" value="1"/>
</dbReference>
<keyword evidence="4" id="KW-0808">Transferase</keyword>
<dbReference type="InterPro" id="IPR025714">
    <property type="entry name" value="Methyltranfer_dom"/>
</dbReference>
<evidence type="ECO:0000313" key="4">
    <source>
        <dbReference type="EMBL" id="TDQ81312.1"/>
    </source>
</evidence>
<organism evidence="4 5">
    <name type="scientific">Dongia mobilis</name>
    <dbReference type="NCBI Taxonomy" id="578943"/>
    <lineage>
        <taxon>Bacteria</taxon>
        <taxon>Pseudomonadati</taxon>
        <taxon>Pseudomonadota</taxon>
        <taxon>Alphaproteobacteria</taxon>
        <taxon>Rhodospirillales</taxon>
        <taxon>Dongiaceae</taxon>
        <taxon>Dongia</taxon>
    </lineage>
</organism>